<reference evidence="5" key="2">
    <citation type="submission" date="2021-04" db="EMBL/GenBank/DDBJ databases">
        <authorList>
            <person name="Podell S."/>
        </authorList>
    </citation>
    <scope>NUCLEOTIDE SEQUENCE</scope>
    <source>
        <strain evidence="5">Hildebrandi</strain>
    </source>
</reference>
<feature type="coiled-coil region" evidence="3">
    <location>
        <begin position="166"/>
        <end position="296"/>
    </location>
</feature>
<evidence type="ECO:0000256" key="1">
    <source>
        <dbReference type="ARBA" id="ARBA00022737"/>
    </source>
</evidence>
<dbReference type="AlphaFoldDB" id="A0A9K3LPQ1"/>
<dbReference type="GO" id="GO:0051017">
    <property type="term" value="P:actin filament bundle assembly"/>
    <property type="evidence" value="ECO:0007669"/>
    <property type="project" value="TreeGrafter"/>
</dbReference>
<organism evidence="5 6">
    <name type="scientific">Nitzschia inconspicua</name>
    <dbReference type="NCBI Taxonomy" id="303405"/>
    <lineage>
        <taxon>Eukaryota</taxon>
        <taxon>Sar</taxon>
        <taxon>Stramenopiles</taxon>
        <taxon>Ochrophyta</taxon>
        <taxon>Bacillariophyta</taxon>
        <taxon>Bacillariophyceae</taxon>
        <taxon>Bacillariophycidae</taxon>
        <taxon>Bacillariales</taxon>
        <taxon>Bacillariaceae</taxon>
        <taxon>Nitzschia</taxon>
    </lineage>
</organism>
<keyword evidence="6" id="KW-1185">Reference proteome</keyword>
<keyword evidence="2" id="KW-0040">ANK repeat</keyword>
<evidence type="ECO:0000313" key="6">
    <source>
        <dbReference type="Proteomes" id="UP000693970"/>
    </source>
</evidence>
<protein>
    <submittedName>
        <fullName evidence="5">Uncharacterized protein</fullName>
    </submittedName>
</protein>
<dbReference type="PANTHER" id="PTHR24153">
    <property type="entry name" value="ESPIN"/>
    <property type="match status" value="1"/>
</dbReference>
<sequence length="391" mass="44851">MSTESFNGGPEVPYQQAATALFLAIEEMEWREAFDILQKDPGQARTWIRSKGTESTTFDWSVWRRLPIHEACRRQAPAWLVSELLSKFPQSAYMETNLGELPLHLAVDKACAPEVVNLIMVSHWGGIVAQDQAGRSPLDIIDRSELMQFEDYRIVYDSLSRCHKAYMEVQKAAQEEQAALKRKQKATFNAVSKRHQEEIRIEQEKHSKLLDAMEELKQQMESMKEVSIAKDHQIKKHQKERQRWLETTRDLEIKVAGLNRELESEKGQIKVLLCKIEQKEQEINDKERKIEVLSKDLRSIAVSNNTDIMECLAETEKRMRTMVSSQIALQQLLAKKSKDLRSLLKQRGISLPHAKGPDEIQDEKKTESDLEVENEQANAAMMAAAIAALQT</sequence>
<evidence type="ECO:0000256" key="2">
    <source>
        <dbReference type="ARBA" id="ARBA00023043"/>
    </source>
</evidence>
<dbReference type="GO" id="GO:0005737">
    <property type="term" value="C:cytoplasm"/>
    <property type="evidence" value="ECO:0007669"/>
    <property type="project" value="TreeGrafter"/>
</dbReference>
<dbReference type="OrthoDB" id="41796at2759"/>
<evidence type="ECO:0000256" key="3">
    <source>
        <dbReference type="SAM" id="Coils"/>
    </source>
</evidence>
<reference evidence="5" key="1">
    <citation type="journal article" date="2021" name="Sci. Rep.">
        <title>Diploid genomic architecture of Nitzschia inconspicua, an elite biomass production diatom.</title>
        <authorList>
            <person name="Oliver A."/>
            <person name="Podell S."/>
            <person name="Pinowska A."/>
            <person name="Traller J.C."/>
            <person name="Smith S.R."/>
            <person name="McClure R."/>
            <person name="Beliaev A."/>
            <person name="Bohutskyi P."/>
            <person name="Hill E.A."/>
            <person name="Rabines A."/>
            <person name="Zheng H."/>
            <person name="Allen L.Z."/>
            <person name="Kuo A."/>
            <person name="Grigoriev I.V."/>
            <person name="Allen A.E."/>
            <person name="Hazlebeck D."/>
            <person name="Allen E.E."/>
        </authorList>
    </citation>
    <scope>NUCLEOTIDE SEQUENCE</scope>
    <source>
        <strain evidence="5">Hildebrandi</strain>
    </source>
</reference>
<comment type="caution">
    <text evidence="5">The sequence shown here is derived from an EMBL/GenBank/DDBJ whole genome shotgun (WGS) entry which is preliminary data.</text>
</comment>
<feature type="compositionally biased region" description="Basic and acidic residues" evidence="4">
    <location>
        <begin position="355"/>
        <end position="368"/>
    </location>
</feature>
<proteinExistence type="predicted"/>
<dbReference type="GO" id="GO:0051015">
    <property type="term" value="F:actin filament binding"/>
    <property type="evidence" value="ECO:0007669"/>
    <property type="project" value="TreeGrafter"/>
</dbReference>
<dbReference type="InterPro" id="IPR052420">
    <property type="entry name" value="Espin/Espin-like"/>
</dbReference>
<dbReference type="EMBL" id="JAGRRH010000007">
    <property type="protein sequence ID" value="KAG7366218.1"/>
    <property type="molecule type" value="Genomic_DNA"/>
</dbReference>
<dbReference type="Proteomes" id="UP000693970">
    <property type="component" value="Unassembled WGS sequence"/>
</dbReference>
<feature type="region of interest" description="Disordered" evidence="4">
    <location>
        <begin position="351"/>
        <end position="370"/>
    </location>
</feature>
<name>A0A9K3LPQ1_9STRA</name>
<evidence type="ECO:0000256" key="4">
    <source>
        <dbReference type="SAM" id="MobiDB-lite"/>
    </source>
</evidence>
<gene>
    <name evidence="5" type="ORF">IV203_028888</name>
</gene>
<evidence type="ECO:0000313" key="5">
    <source>
        <dbReference type="EMBL" id="KAG7366218.1"/>
    </source>
</evidence>
<accession>A0A9K3LPQ1</accession>
<keyword evidence="1" id="KW-0677">Repeat</keyword>
<keyword evidence="3" id="KW-0175">Coiled coil</keyword>
<dbReference type="PANTHER" id="PTHR24153:SF8">
    <property type="entry name" value="FORKED, ISOFORM F"/>
    <property type="match status" value="1"/>
</dbReference>